<name>A0ABV8T6V1_9GAMM</name>
<evidence type="ECO:0000313" key="2">
    <source>
        <dbReference type="EMBL" id="MFC4314504.1"/>
    </source>
</evidence>
<dbReference type="Gene3D" id="3.40.50.1820">
    <property type="entry name" value="alpha/beta hydrolase"/>
    <property type="match status" value="1"/>
</dbReference>
<sequence>MGPGFSRATLLACIAVTWVAQADEATPRYVSPGTPPIECVTRVNNDANPQLPGYFVQDPTGKVCVPFSYRTQFPPPGYKGDYFVDEFTDAKIKAKYQACKKDPACNEKLARIPPLVTVPSELRVTGTVDAAGKIDPHGVVDLKRIRRPAYFAKPAYHEPIAEAEGRTYTVEFQVPREAYERLHMKRTDPVALRGWYLEGTGVQGANGQKTRALVILSAGRSVETTAIRAADEPLYDYDQTKSSYVPRKFPNATTEKWGSRGWRNYLYELNRAGFDVFTFDKRGHGISGGYNDVNTLEQGRDMWRALDALETGEGVRALSPSGVLIEGTAVRGRFLAGMKAKQIPVLIGGSSQGSITTIWAMHQNFVEDCTYDLPEVRCSPAHRYNIKGALLLAAFDGAIGNRAAPTDIEASVLDEGRSRVELNTVMMPSAEPLANIDKWPAVFFGRGLWDFAQSLEATLESYNRVKGLKEIVVVRGPHSDTEFGDQNVAHMTARMVAFSKAALSGQREVPGAARFQDLKSLVTTSIPYWEPTNDPSRARR</sequence>
<evidence type="ECO:0008006" key="4">
    <source>
        <dbReference type="Google" id="ProtNLM"/>
    </source>
</evidence>
<keyword evidence="1" id="KW-0732">Signal</keyword>
<dbReference type="Proteomes" id="UP001595904">
    <property type="component" value="Unassembled WGS sequence"/>
</dbReference>
<reference evidence="3" key="1">
    <citation type="journal article" date="2019" name="Int. J. Syst. Evol. Microbiol.">
        <title>The Global Catalogue of Microorganisms (GCM) 10K type strain sequencing project: providing services to taxonomists for standard genome sequencing and annotation.</title>
        <authorList>
            <consortium name="The Broad Institute Genomics Platform"/>
            <consortium name="The Broad Institute Genome Sequencing Center for Infectious Disease"/>
            <person name="Wu L."/>
            <person name="Ma J."/>
        </authorList>
    </citation>
    <scope>NUCLEOTIDE SEQUENCE [LARGE SCALE GENOMIC DNA]</scope>
    <source>
        <strain evidence="3">CGMCC 1.10759</strain>
    </source>
</reference>
<organism evidence="2 3">
    <name type="scientific">Steroidobacter flavus</name>
    <dbReference type="NCBI Taxonomy" id="1842136"/>
    <lineage>
        <taxon>Bacteria</taxon>
        <taxon>Pseudomonadati</taxon>
        <taxon>Pseudomonadota</taxon>
        <taxon>Gammaproteobacteria</taxon>
        <taxon>Steroidobacterales</taxon>
        <taxon>Steroidobacteraceae</taxon>
        <taxon>Steroidobacter</taxon>
    </lineage>
</organism>
<dbReference type="InterPro" id="IPR029058">
    <property type="entry name" value="AB_hydrolase_fold"/>
</dbReference>
<protein>
    <recommendedName>
        <fullName evidence="4">Serine aminopeptidase S33 domain-containing protein</fullName>
    </recommendedName>
</protein>
<evidence type="ECO:0000256" key="1">
    <source>
        <dbReference type="SAM" id="SignalP"/>
    </source>
</evidence>
<dbReference type="SUPFAM" id="SSF53474">
    <property type="entry name" value="alpha/beta-Hydrolases"/>
    <property type="match status" value="1"/>
</dbReference>
<feature type="chain" id="PRO_5046831363" description="Serine aminopeptidase S33 domain-containing protein" evidence="1">
    <location>
        <begin position="23"/>
        <end position="540"/>
    </location>
</feature>
<comment type="caution">
    <text evidence="2">The sequence shown here is derived from an EMBL/GenBank/DDBJ whole genome shotgun (WGS) entry which is preliminary data.</text>
</comment>
<keyword evidence="3" id="KW-1185">Reference proteome</keyword>
<dbReference type="EMBL" id="JBHSDU010000015">
    <property type="protein sequence ID" value="MFC4314504.1"/>
    <property type="molecule type" value="Genomic_DNA"/>
</dbReference>
<evidence type="ECO:0000313" key="3">
    <source>
        <dbReference type="Proteomes" id="UP001595904"/>
    </source>
</evidence>
<gene>
    <name evidence="2" type="ORF">ACFPN2_35890</name>
</gene>
<accession>A0ABV8T6V1</accession>
<proteinExistence type="predicted"/>
<dbReference type="RefSeq" id="WP_380605729.1">
    <property type="nucleotide sequence ID" value="NZ_JBHSDU010000015.1"/>
</dbReference>
<feature type="signal peptide" evidence="1">
    <location>
        <begin position="1"/>
        <end position="22"/>
    </location>
</feature>